<comment type="caution">
    <text evidence="1">The sequence shown here is derived from an EMBL/GenBank/DDBJ whole genome shotgun (WGS) entry which is preliminary data.</text>
</comment>
<dbReference type="EMBL" id="CAJNAU010000208">
    <property type="protein sequence ID" value="CAE6866728.1"/>
    <property type="molecule type" value="Genomic_DNA"/>
</dbReference>
<reference evidence="1 2" key="1">
    <citation type="submission" date="2021-02" db="EMBL/GenBank/DDBJ databases">
        <authorList>
            <person name="Vanwijnsberghe S."/>
        </authorList>
    </citation>
    <scope>NUCLEOTIDE SEQUENCE [LARGE SCALE GENOMIC DNA]</scope>
    <source>
        <strain evidence="1 2">R-69658</strain>
    </source>
</reference>
<sequence length="284" mass="32059">MATASKEIIIGIDMGDTEHLAPKIGEAQTDRRQRRYWRIGICTGTHVFGAECRIVRSGQRVAIEFAVDGERQRVEHDIGRRHQMRRQIRCGMRARSLTQRDRVAACDQVGDQLHAPLRMLTCDHFSRSDIRMAQQRRAHFAGFDTKTAQLHLCIVAAEIGELAIRQPSRDIAGAIQTRAGKTERIGNETLGGQCWTICIATRETGAPDIQFALRVWRNRIQIGIEQMQLQIVECAADRAQKRLCRAVNIVVAQHAMGDMHGRFGNPVHVDERRHMRAARAMPCG</sequence>
<dbReference type="Proteomes" id="UP000674425">
    <property type="component" value="Unassembled WGS sequence"/>
</dbReference>
<evidence type="ECO:0000313" key="2">
    <source>
        <dbReference type="Proteomes" id="UP000674425"/>
    </source>
</evidence>
<organism evidence="1 2">
    <name type="scientific">Paraburkholderia aspalathi</name>
    <dbReference type="NCBI Taxonomy" id="1324617"/>
    <lineage>
        <taxon>Bacteria</taxon>
        <taxon>Pseudomonadati</taxon>
        <taxon>Pseudomonadota</taxon>
        <taxon>Betaproteobacteria</taxon>
        <taxon>Burkholderiales</taxon>
        <taxon>Burkholderiaceae</taxon>
        <taxon>Paraburkholderia</taxon>
    </lineage>
</organism>
<protein>
    <submittedName>
        <fullName evidence="1">Uncharacterized protein</fullName>
    </submittedName>
</protein>
<keyword evidence="2" id="KW-1185">Reference proteome</keyword>
<accession>A0ABM8T819</accession>
<gene>
    <name evidence="1" type="ORF">R69658_07906</name>
</gene>
<proteinExistence type="predicted"/>
<evidence type="ECO:0000313" key="1">
    <source>
        <dbReference type="EMBL" id="CAE6866728.1"/>
    </source>
</evidence>
<name>A0ABM8T819_9BURK</name>